<evidence type="ECO:0000313" key="11">
    <source>
        <dbReference type="Proteomes" id="UP000317214"/>
    </source>
</evidence>
<comment type="similarity">
    <text evidence="2">Belongs to the binding-protein-dependent transport system permease family. CysTW subfamily.</text>
</comment>
<feature type="transmembrane region" description="Helical" evidence="8">
    <location>
        <begin position="17"/>
        <end position="39"/>
    </location>
</feature>
<evidence type="ECO:0000256" key="4">
    <source>
        <dbReference type="ARBA" id="ARBA00022475"/>
    </source>
</evidence>
<dbReference type="GO" id="GO:0005886">
    <property type="term" value="C:plasma membrane"/>
    <property type="evidence" value="ECO:0007669"/>
    <property type="project" value="UniProtKB-SubCell"/>
</dbReference>
<dbReference type="CDD" id="cd06261">
    <property type="entry name" value="TM_PBP2"/>
    <property type="match status" value="1"/>
</dbReference>
<dbReference type="PANTHER" id="PTHR30450">
    <property type="entry name" value="ABC TRANSPORTER PERMEASE"/>
    <property type="match status" value="1"/>
</dbReference>
<gene>
    <name evidence="10" type="ORF">D5366_10785</name>
</gene>
<feature type="transmembrane region" description="Helical" evidence="8">
    <location>
        <begin position="188"/>
        <end position="211"/>
    </location>
</feature>
<dbReference type="OrthoDB" id="9793490at2"/>
<keyword evidence="4" id="KW-1003">Cell membrane</keyword>
<reference evidence="10 11" key="1">
    <citation type="submission" date="2018-09" db="EMBL/GenBank/DDBJ databases">
        <title>The complete genome sequence of Neokomagataea tanensis NBRC 106556(T).</title>
        <authorList>
            <person name="Chua K.-O."/>
            <person name="See-Too W.-S."/>
            <person name="Hong K.-W."/>
            <person name="Yin W.-F."/>
            <person name="Chan K.-G."/>
        </authorList>
    </citation>
    <scope>NUCLEOTIDE SEQUENCE [LARGE SCALE GENOMIC DNA]</scope>
    <source>
        <strain evidence="11">AH13 \ NBRC 106556</strain>
    </source>
</reference>
<organism evidence="10 11">
    <name type="scientific">Neokomagataea tanensis</name>
    <dbReference type="NCBI Taxonomy" id="661191"/>
    <lineage>
        <taxon>Bacteria</taxon>
        <taxon>Pseudomonadati</taxon>
        <taxon>Pseudomonadota</taxon>
        <taxon>Alphaproteobacteria</taxon>
        <taxon>Acetobacterales</taxon>
        <taxon>Acetobacteraceae</taxon>
        <taxon>Neokomagataea</taxon>
    </lineage>
</organism>
<feature type="domain" description="ABC transmembrane type-1" evidence="9">
    <location>
        <begin position="13"/>
        <end position="205"/>
    </location>
</feature>
<feature type="transmembrane region" description="Helical" evidence="8">
    <location>
        <begin position="117"/>
        <end position="139"/>
    </location>
</feature>
<dbReference type="FunFam" id="1.10.3720.10:FF:000002">
    <property type="entry name" value="D-methionine ABC transporter permease MetI"/>
    <property type="match status" value="1"/>
</dbReference>
<keyword evidence="3 8" id="KW-0813">Transport</keyword>
<feature type="transmembrane region" description="Helical" evidence="8">
    <location>
        <begin position="81"/>
        <end position="105"/>
    </location>
</feature>
<accession>A0A4Y6V8F1</accession>
<dbReference type="Proteomes" id="UP000317214">
    <property type="component" value="Chromosome"/>
</dbReference>
<feature type="transmembrane region" description="Helical" evidence="8">
    <location>
        <begin position="145"/>
        <end position="167"/>
    </location>
</feature>
<evidence type="ECO:0000259" key="9">
    <source>
        <dbReference type="PROSITE" id="PS50928"/>
    </source>
</evidence>
<dbReference type="InterPro" id="IPR051322">
    <property type="entry name" value="AA_ABC_Transporter_Permease"/>
</dbReference>
<evidence type="ECO:0000256" key="5">
    <source>
        <dbReference type="ARBA" id="ARBA00022692"/>
    </source>
</evidence>
<dbReference type="InterPro" id="IPR035906">
    <property type="entry name" value="MetI-like_sf"/>
</dbReference>
<dbReference type="KEGG" id="ntn:D5366_10785"/>
<evidence type="ECO:0000256" key="1">
    <source>
        <dbReference type="ARBA" id="ARBA00004651"/>
    </source>
</evidence>
<dbReference type="InterPro" id="IPR000515">
    <property type="entry name" value="MetI-like"/>
</dbReference>
<evidence type="ECO:0000256" key="3">
    <source>
        <dbReference type="ARBA" id="ARBA00022448"/>
    </source>
</evidence>
<protein>
    <submittedName>
        <fullName evidence="10">ABC transporter permease</fullName>
    </submittedName>
</protein>
<dbReference type="PANTHER" id="PTHR30450:SF1">
    <property type="entry name" value="D-METHIONINE TRANSPORT SYSTEM PERMEASE PROTEIN METI-RELATED"/>
    <property type="match status" value="1"/>
</dbReference>
<evidence type="ECO:0000256" key="2">
    <source>
        <dbReference type="ARBA" id="ARBA00007069"/>
    </source>
</evidence>
<sequence>MSRLIINLVWQATEQTLVMVLAAGLISVLVGLPLAVIVFSASRKELYGNPFIAKPISLLIDALRAVPFIILLVILLPVTRWVVGTSLGTAAAIVPLSIAAIPYYARIAEIALRGVDTGLIEAVQVMGGSRWMVICYGVIPEALPSLISGLTVTLITLTGASAMAGAIGAGGLGDLAIRYGYQRFNTQVMIAVVFVLIALVGLIQALGNWAAKRTSPQRGA</sequence>
<dbReference type="RefSeq" id="WP_141493629.1">
    <property type="nucleotide sequence ID" value="NZ_CP032485.1"/>
</dbReference>
<dbReference type="EMBL" id="CP032485">
    <property type="protein sequence ID" value="QDH25624.1"/>
    <property type="molecule type" value="Genomic_DNA"/>
</dbReference>
<evidence type="ECO:0000313" key="10">
    <source>
        <dbReference type="EMBL" id="QDH25624.1"/>
    </source>
</evidence>
<comment type="subcellular location">
    <subcellularLocation>
        <location evidence="1 8">Cell membrane</location>
        <topology evidence="1 8">Multi-pass membrane protein</topology>
    </subcellularLocation>
</comment>
<keyword evidence="5 8" id="KW-0812">Transmembrane</keyword>
<evidence type="ECO:0000256" key="6">
    <source>
        <dbReference type="ARBA" id="ARBA00022989"/>
    </source>
</evidence>
<dbReference type="AlphaFoldDB" id="A0A4Y6V8F1"/>
<dbReference type="PROSITE" id="PS50928">
    <property type="entry name" value="ABC_TM1"/>
    <property type="match status" value="1"/>
</dbReference>
<evidence type="ECO:0000256" key="8">
    <source>
        <dbReference type="RuleBase" id="RU363032"/>
    </source>
</evidence>
<keyword evidence="6 8" id="KW-1133">Transmembrane helix</keyword>
<name>A0A4Y6V8F1_9PROT</name>
<keyword evidence="7 8" id="KW-0472">Membrane</keyword>
<evidence type="ECO:0000256" key="7">
    <source>
        <dbReference type="ARBA" id="ARBA00023136"/>
    </source>
</evidence>
<dbReference type="GO" id="GO:0048473">
    <property type="term" value="P:D-methionine transmembrane transport"/>
    <property type="evidence" value="ECO:0007669"/>
    <property type="project" value="TreeGrafter"/>
</dbReference>
<feature type="transmembrane region" description="Helical" evidence="8">
    <location>
        <begin position="51"/>
        <end position="75"/>
    </location>
</feature>
<keyword evidence="11" id="KW-1185">Reference proteome</keyword>
<dbReference type="Gene3D" id="1.10.3720.10">
    <property type="entry name" value="MetI-like"/>
    <property type="match status" value="1"/>
</dbReference>
<proteinExistence type="inferred from homology"/>
<dbReference type="SUPFAM" id="SSF161098">
    <property type="entry name" value="MetI-like"/>
    <property type="match status" value="1"/>
</dbReference>
<dbReference type="Pfam" id="PF00528">
    <property type="entry name" value="BPD_transp_1"/>
    <property type="match status" value="1"/>
</dbReference>